<sequence>MYESPPTDRDLRRERLGTRIALISATLTVAAVVVTGVIVARNAPGFITVTDGEPDTGQLAVPGDVVAQGLAAPPFSYTFHGYTAGGLKVSEPMLVTPGYQEAWIRRPYELIELKDDNGEVIDSRPGYDALLTVYRPGVYDPARYLDQERITVGGRDGFWAGNVPYQREFVDSQPRPGVAWEYADDAWAVISMIAAEPYPREDLLAVAAGLAMTAPYPATTPIDLVTVPEGYTLTSGGTTDDWPLSVSEQLGSIRLTSSRPEYRGLTMPVDVLESDVPTIAVGVADARWTTEAGLAEAGAPATCLDENKCIRLSADGRWLTVGHAPPHARADPEQLKRVVDDAVLADVPDRSTWFPLVEAAAP</sequence>
<evidence type="ECO:0000313" key="3">
    <source>
        <dbReference type="Proteomes" id="UP001240984"/>
    </source>
</evidence>
<protein>
    <submittedName>
        <fullName evidence="2">Uncharacterized protein</fullName>
    </submittedName>
</protein>
<reference evidence="2 3" key="1">
    <citation type="submission" date="2023-07" db="EMBL/GenBank/DDBJ databases">
        <title>Sequencing the genomes of 1000 actinobacteria strains.</title>
        <authorList>
            <person name="Klenk H.-P."/>
        </authorList>
    </citation>
    <scope>NUCLEOTIDE SEQUENCE [LARGE SCALE GENOMIC DNA]</scope>
    <source>
        <strain evidence="2 3">DSM 44710</strain>
    </source>
</reference>
<proteinExistence type="predicted"/>
<evidence type="ECO:0000256" key="1">
    <source>
        <dbReference type="SAM" id="Phobius"/>
    </source>
</evidence>
<comment type="caution">
    <text evidence="2">The sequence shown here is derived from an EMBL/GenBank/DDBJ whole genome shotgun (WGS) entry which is preliminary data.</text>
</comment>
<evidence type="ECO:0000313" key="2">
    <source>
        <dbReference type="EMBL" id="MDP9795050.1"/>
    </source>
</evidence>
<gene>
    <name evidence="2" type="ORF">J2S43_003562</name>
</gene>
<keyword evidence="1" id="KW-1133">Transmembrane helix</keyword>
<dbReference type="EMBL" id="JAUSRA010000001">
    <property type="protein sequence ID" value="MDP9795050.1"/>
    <property type="molecule type" value="Genomic_DNA"/>
</dbReference>
<accession>A0ABT9MUC2</accession>
<keyword evidence="1" id="KW-0472">Membrane</keyword>
<keyword evidence="1" id="KW-0812">Transmembrane</keyword>
<dbReference type="RefSeq" id="WP_306830537.1">
    <property type="nucleotide sequence ID" value="NZ_JAUSRA010000001.1"/>
</dbReference>
<dbReference type="Proteomes" id="UP001240984">
    <property type="component" value="Unassembled WGS sequence"/>
</dbReference>
<keyword evidence="3" id="KW-1185">Reference proteome</keyword>
<name>A0ABT9MUC2_9ACTN</name>
<organism evidence="2 3">
    <name type="scientific">Catenuloplanes nepalensis</name>
    <dbReference type="NCBI Taxonomy" id="587533"/>
    <lineage>
        <taxon>Bacteria</taxon>
        <taxon>Bacillati</taxon>
        <taxon>Actinomycetota</taxon>
        <taxon>Actinomycetes</taxon>
        <taxon>Micromonosporales</taxon>
        <taxon>Micromonosporaceae</taxon>
        <taxon>Catenuloplanes</taxon>
    </lineage>
</organism>
<feature type="transmembrane region" description="Helical" evidence="1">
    <location>
        <begin position="20"/>
        <end position="40"/>
    </location>
</feature>